<evidence type="ECO:0000256" key="1">
    <source>
        <dbReference type="SAM" id="Phobius"/>
    </source>
</evidence>
<geneLocation type="mitochondrion" evidence="2"/>
<dbReference type="EMBL" id="LKAM01000013">
    <property type="protein sequence ID" value="KUM46197.1"/>
    <property type="molecule type" value="Genomic_DNA"/>
</dbReference>
<reference evidence="2" key="1">
    <citation type="journal article" date="2015" name="Genome Biol. Evol.">
        <title>Organellar Genomes of White Spruce (Picea glauca): Assembly and Annotation.</title>
        <authorList>
            <person name="Jackman S.D."/>
            <person name="Warren R.L."/>
            <person name="Gibb E.A."/>
            <person name="Vandervalk B.P."/>
            <person name="Mohamadi H."/>
            <person name="Chu J."/>
            <person name="Raymond A."/>
            <person name="Pleasance S."/>
            <person name="Coope R."/>
            <person name="Wildung M.R."/>
            <person name="Ritland C.E."/>
            <person name="Bousquet J."/>
            <person name="Jones S.J."/>
            <person name="Bohlmann J."/>
            <person name="Birol I."/>
        </authorList>
    </citation>
    <scope>NUCLEOTIDE SEQUENCE [LARGE SCALE GENOMIC DNA]</scope>
    <source>
        <tissue evidence="2">Flushing bud</tissue>
    </source>
</reference>
<accession>A0A101LVN0</accession>
<keyword evidence="1" id="KW-0812">Transmembrane</keyword>
<keyword evidence="2" id="KW-0496">Mitochondrion</keyword>
<organism evidence="2">
    <name type="scientific">Picea glauca</name>
    <name type="common">White spruce</name>
    <name type="synonym">Pinus glauca</name>
    <dbReference type="NCBI Taxonomy" id="3330"/>
    <lineage>
        <taxon>Eukaryota</taxon>
        <taxon>Viridiplantae</taxon>
        <taxon>Streptophyta</taxon>
        <taxon>Embryophyta</taxon>
        <taxon>Tracheophyta</taxon>
        <taxon>Spermatophyta</taxon>
        <taxon>Pinopsida</taxon>
        <taxon>Pinidae</taxon>
        <taxon>Conifers I</taxon>
        <taxon>Pinales</taxon>
        <taxon>Pinaceae</taxon>
        <taxon>Picea</taxon>
    </lineage>
</organism>
<comment type="caution">
    <text evidence="2">The sequence shown here is derived from an EMBL/GenBank/DDBJ whole genome shotgun (WGS) entry which is preliminary data.</text>
</comment>
<feature type="transmembrane region" description="Helical" evidence="1">
    <location>
        <begin position="48"/>
        <end position="68"/>
    </location>
</feature>
<name>A0A101LVN0_PICGL</name>
<keyword evidence="1" id="KW-0472">Membrane</keyword>
<gene>
    <name evidence="2" type="ORF">ABT39_MTgene2003</name>
</gene>
<keyword evidence="1" id="KW-1133">Transmembrane helix</keyword>
<dbReference type="AlphaFoldDB" id="A0A101LVN0"/>
<evidence type="ECO:0000313" key="2">
    <source>
        <dbReference type="EMBL" id="KUM46197.1"/>
    </source>
</evidence>
<proteinExistence type="predicted"/>
<protein>
    <submittedName>
        <fullName evidence="2">Uncharacterized protein</fullName>
    </submittedName>
</protein>
<sequence length="132" mass="15010">MQGQTALDFAGLKHLFVHAYPQRLYQHDCSSSAIGKRTFYSIKHMQQIGFEALLLLFIAVDVTVIHYISTGIPTNKFEKSSYFPLLALHTHGPLPSRPDFLHIFLRRKLEAQMGIGDVRLIPLVPISYCIEL</sequence>